<dbReference type="GO" id="GO:0006511">
    <property type="term" value="P:ubiquitin-dependent protein catabolic process"/>
    <property type="evidence" value="ECO:0007669"/>
    <property type="project" value="InterPro"/>
</dbReference>
<dbReference type="PANTHER" id="PTHR11932">
    <property type="entry name" value="CULLIN"/>
    <property type="match status" value="1"/>
</dbReference>
<reference evidence="4 5" key="1">
    <citation type="submission" date="2020-04" db="EMBL/GenBank/DDBJ databases">
        <title>Perkinsus olseni comparative genomics.</title>
        <authorList>
            <person name="Bogema D.R."/>
        </authorList>
    </citation>
    <scope>NUCLEOTIDE SEQUENCE [LARGE SCALE GENOMIC DNA]</scope>
    <source>
        <strain evidence="4 5">ATCC PRA-207</strain>
    </source>
</reference>
<gene>
    <name evidence="4" type="primary">CUL4A_1</name>
    <name evidence="4" type="ORF">FOZ63_004677</name>
</gene>
<dbReference type="AlphaFoldDB" id="A0A7J6PPZ7"/>
<evidence type="ECO:0000313" key="4">
    <source>
        <dbReference type="EMBL" id="KAF4698145.1"/>
    </source>
</evidence>
<evidence type="ECO:0000259" key="3">
    <source>
        <dbReference type="PROSITE" id="PS50069"/>
    </source>
</evidence>
<dbReference type="Gene3D" id="1.20.1310.10">
    <property type="entry name" value="Cullin Repeats"/>
    <property type="match status" value="1"/>
</dbReference>
<dbReference type="Proteomes" id="UP000553632">
    <property type="component" value="Unassembled WGS sequence"/>
</dbReference>
<evidence type="ECO:0000256" key="2">
    <source>
        <dbReference type="RuleBase" id="RU003829"/>
    </source>
</evidence>
<dbReference type="GO" id="GO:0031625">
    <property type="term" value="F:ubiquitin protein ligase binding"/>
    <property type="evidence" value="ECO:0007669"/>
    <property type="project" value="InterPro"/>
</dbReference>
<accession>A0A7J6PPZ7</accession>
<dbReference type="InterPro" id="IPR001373">
    <property type="entry name" value="Cullin_N"/>
</dbReference>
<feature type="domain" description="Cullin family profile" evidence="3">
    <location>
        <begin position="87"/>
        <end position="208"/>
    </location>
</feature>
<organism evidence="4 5">
    <name type="scientific">Perkinsus olseni</name>
    <name type="common">Perkinsus atlanticus</name>
    <dbReference type="NCBI Taxonomy" id="32597"/>
    <lineage>
        <taxon>Eukaryota</taxon>
        <taxon>Sar</taxon>
        <taxon>Alveolata</taxon>
        <taxon>Perkinsozoa</taxon>
        <taxon>Perkinsea</taxon>
        <taxon>Perkinsida</taxon>
        <taxon>Perkinsidae</taxon>
        <taxon>Perkinsus</taxon>
    </lineage>
</organism>
<proteinExistence type="inferred from homology"/>
<dbReference type="EMBL" id="JABANO010038688">
    <property type="protein sequence ID" value="KAF4698145.1"/>
    <property type="molecule type" value="Genomic_DNA"/>
</dbReference>
<name>A0A7J6PPZ7_PEROL</name>
<keyword evidence="5" id="KW-1185">Reference proteome</keyword>
<dbReference type="InterPro" id="IPR036317">
    <property type="entry name" value="Cullin_homology_sf"/>
</dbReference>
<dbReference type="InterPro" id="IPR016158">
    <property type="entry name" value="Cullin_homology"/>
</dbReference>
<dbReference type="Pfam" id="PF00888">
    <property type="entry name" value="Cullin"/>
    <property type="match status" value="2"/>
</dbReference>
<evidence type="ECO:0000256" key="1">
    <source>
        <dbReference type="PROSITE-ProRule" id="PRU00330"/>
    </source>
</evidence>
<feature type="non-terminal residue" evidence="4">
    <location>
        <position position="1"/>
    </location>
</feature>
<comment type="caution">
    <text evidence="4">The sequence shown here is derived from an EMBL/GenBank/DDBJ whole genome shotgun (WGS) entry which is preliminary data.</text>
</comment>
<dbReference type="SMART" id="SM00182">
    <property type="entry name" value="CULLIN"/>
    <property type="match status" value="1"/>
</dbReference>
<feature type="non-terminal residue" evidence="4">
    <location>
        <position position="306"/>
    </location>
</feature>
<dbReference type="SUPFAM" id="SSF75632">
    <property type="entry name" value="Cullin homology domain"/>
    <property type="match status" value="1"/>
</dbReference>
<comment type="similarity">
    <text evidence="1 2">Belongs to the cullin family.</text>
</comment>
<dbReference type="InterPro" id="IPR045093">
    <property type="entry name" value="Cullin"/>
</dbReference>
<protein>
    <submittedName>
        <fullName evidence="4">Cullin-4A</fullName>
    </submittedName>
</protein>
<sequence length="306" mass="34099">LAVAFKISVKEAFEAFMNGCDQVNKSAHLLAKYCDDSIGSYVRNVKNSLTAEEVEGRMDSVMTLFRDGVTNLDCGLEWRCSGVRDARFISAKDIFEAHYKNDLAKRLLSAHTIRGTDEPLTEHSSYRGNELEKLMLQKLRTECGGGFTSKLEGMYKDMDLSCGLNKEFTEKRKQQQQQQGGGDGTEFEAMVLTSGIWPTYTQWPKNVRMRFMPMGYLSSQQLLGHHYGSDAPLSDIITAAELHAVLRQQTLRTDTHVDAVTGHVDTTTSPIRIVLSIVLQRGPNKSQTAGGAVVRYNMRSTGSRVT</sequence>
<evidence type="ECO:0000313" key="5">
    <source>
        <dbReference type="Proteomes" id="UP000553632"/>
    </source>
</evidence>
<dbReference type="PROSITE" id="PS50069">
    <property type="entry name" value="CULLIN_2"/>
    <property type="match status" value="1"/>
</dbReference>